<evidence type="ECO:0000313" key="2">
    <source>
        <dbReference type="EMBL" id="CAB3366627.1"/>
    </source>
</evidence>
<gene>
    <name evidence="2" type="ORF">CLODIP_2_CD16018</name>
</gene>
<organism evidence="2 3">
    <name type="scientific">Cloeon dipterum</name>
    <dbReference type="NCBI Taxonomy" id="197152"/>
    <lineage>
        <taxon>Eukaryota</taxon>
        <taxon>Metazoa</taxon>
        <taxon>Ecdysozoa</taxon>
        <taxon>Arthropoda</taxon>
        <taxon>Hexapoda</taxon>
        <taxon>Insecta</taxon>
        <taxon>Pterygota</taxon>
        <taxon>Palaeoptera</taxon>
        <taxon>Ephemeroptera</taxon>
        <taxon>Pisciforma</taxon>
        <taxon>Baetidae</taxon>
        <taxon>Cloeon</taxon>
    </lineage>
</organism>
<dbReference type="OrthoDB" id="8173472at2759"/>
<accession>A0A8S1CAX5</accession>
<dbReference type="InterPro" id="IPR002347">
    <property type="entry name" value="SDR_fam"/>
</dbReference>
<dbReference type="Pfam" id="PF00106">
    <property type="entry name" value="adh_short"/>
    <property type="match status" value="1"/>
</dbReference>
<dbReference type="PANTHER" id="PTHR44656">
    <property type="entry name" value="DEHYDROGENASE/REDUCTASE SDR FAMILY MEMBER 12"/>
    <property type="match status" value="1"/>
</dbReference>
<dbReference type="PANTHER" id="PTHR44656:SF7">
    <property type="entry name" value="DEHYDROGENASE_REDUCTASE SDR FAMILY MEMBER 12"/>
    <property type="match status" value="1"/>
</dbReference>
<feature type="signal peptide" evidence="1">
    <location>
        <begin position="1"/>
        <end position="23"/>
    </location>
</feature>
<protein>
    <recommendedName>
        <fullName evidence="4">Dehydrogenase/reductase SDR family member 12</fullName>
    </recommendedName>
</protein>
<name>A0A8S1CAX5_9INSE</name>
<evidence type="ECO:0000256" key="1">
    <source>
        <dbReference type="SAM" id="SignalP"/>
    </source>
</evidence>
<keyword evidence="3" id="KW-1185">Reference proteome</keyword>
<dbReference type="Gene3D" id="3.40.50.720">
    <property type="entry name" value="NAD(P)-binding Rossmann-like Domain"/>
    <property type="match status" value="1"/>
</dbReference>
<keyword evidence="1" id="KW-0732">Signal</keyword>
<evidence type="ECO:0008006" key="4">
    <source>
        <dbReference type="Google" id="ProtNLM"/>
    </source>
</evidence>
<sequence length="347" mass="38835">MLCNKRSLLLLSLGVAAISWIYAEETMSIYRGTVWFIKGMREYTKSGYEAAAKKFNEEDLKVDCTGKSYLITGSNSGIGKHAALELARRGGTVHLVCRNKTAAQEACDEIKSETGNNNVHVHVLDISKPRDVIRFVQSFTHELDVLVNNAGCMVHSRELDENGLEKNFATNVVGTYLLTKALLTKFEGSSDPRVITVSSGGMLNQKLDAEDPQCDKMKTFDGRQVYSQNKRGQIVMTEQLAKAHPNVHFSSMHPGWADTPAVRTAMPDFYNKMKDRLRTTDQGADTIVWLAIAAAAKKQPSGLFFQDRTPVSTHLPLAWTKSTPQEETVFMQKLEDLWHKFNRVDCQ</sequence>
<evidence type="ECO:0000313" key="3">
    <source>
        <dbReference type="Proteomes" id="UP000494165"/>
    </source>
</evidence>
<proteinExistence type="predicted"/>
<feature type="chain" id="PRO_5035799565" description="Dehydrogenase/reductase SDR family member 12" evidence="1">
    <location>
        <begin position="24"/>
        <end position="347"/>
    </location>
</feature>
<dbReference type="Proteomes" id="UP000494165">
    <property type="component" value="Unassembled WGS sequence"/>
</dbReference>
<dbReference type="InterPro" id="IPR052992">
    <property type="entry name" value="SDR_member_12"/>
</dbReference>
<dbReference type="EMBL" id="CADEPI010000026">
    <property type="protein sequence ID" value="CAB3366627.1"/>
    <property type="molecule type" value="Genomic_DNA"/>
</dbReference>
<comment type="caution">
    <text evidence="2">The sequence shown here is derived from an EMBL/GenBank/DDBJ whole genome shotgun (WGS) entry which is preliminary data.</text>
</comment>
<dbReference type="InterPro" id="IPR036291">
    <property type="entry name" value="NAD(P)-bd_dom_sf"/>
</dbReference>
<dbReference type="PRINTS" id="PR00081">
    <property type="entry name" value="GDHRDH"/>
</dbReference>
<dbReference type="SUPFAM" id="SSF51735">
    <property type="entry name" value="NAD(P)-binding Rossmann-fold domains"/>
    <property type="match status" value="1"/>
</dbReference>
<dbReference type="AlphaFoldDB" id="A0A8S1CAX5"/>
<reference evidence="2 3" key="1">
    <citation type="submission" date="2020-04" db="EMBL/GenBank/DDBJ databases">
        <authorList>
            <person name="Alioto T."/>
            <person name="Alioto T."/>
            <person name="Gomez Garrido J."/>
        </authorList>
    </citation>
    <scope>NUCLEOTIDE SEQUENCE [LARGE SCALE GENOMIC DNA]</scope>
</reference>